<dbReference type="GO" id="GO:0003676">
    <property type="term" value="F:nucleic acid binding"/>
    <property type="evidence" value="ECO:0007669"/>
    <property type="project" value="InterPro"/>
</dbReference>
<dbReference type="CDD" id="cd17923">
    <property type="entry name" value="DEXHc_Hrq1-like"/>
    <property type="match status" value="1"/>
</dbReference>
<gene>
    <name evidence="7" type="primary">Aste57867_9755</name>
    <name evidence="6" type="ORF">As57867_009716</name>
    <name evidence="7" type="ORF">ASTE57867_9755</name>
</gene>
<dbReference type="SUPFAM" id="SSF52540">
    <property type="entry name" value="P-loop containing nucleoside triphosphate hydrolases"/>
    <property type="match status" value="1"/>
</dbReference>
<dbReference type="GO" id="GO:0036297">
    <property type="term" value="P:interstrand cross-link repair"/>
    <property type="evidence" value="ECO:0007669"/>
    <property type="project" value="TreeGrafter"/>
</dbReference>
<feature type="domain" description="Helicase ATP-binding" evidence="4">
    <location>
        <begin position="228"/>
        <end position="410"/>
    </location>
</feature>
<proteinExistence type="predicted"/>
<evidence type="ECO:0000259" key="4">
    <source>
        <dbReference type="PROSITE" id="PS51192"/>
    </source>
</evidence>
<dbReference type="GO" id="GO:0043138">
    <property type="term" value="F:3'-5' DNA helicase activity"/>
    <property type="evidence" value="ECO:0007669"/>
    <property type="project" value="TreeGrafter"/>
</dbReference>
<reference evidence="7 8" key="1">
    <citation type="submission" date="2019-03" db="EMBL/GenBank/DDBJ databases">
        <authorList>
            <person name="Gaulin E."/>
            <person name="Dumas B."/>
        </authorList>
    </citation>
    <scope>NUCLEOTIDE SEQUENCE [LARGE SCALE GENOMIC DNA]</scope>
    <source>
        <strain evidence="7">CBS 568.67</strain>
    </source>
</reference>
<dbReference type="SMART" id="SM00490">
    <property type="entry name" value="HELICc"/>
    <property type="match status" value="1"/>
</dbReference>
<dbReference type="PROSITE" id="PS51194">
    <property type="entry name" value="HELICASE_CTER"/>
    <property type="match status" value="1"/>
</dbReference>
<dbReference type="OrthoDB" id="18781at2759"/>
<dbReference type="EMBL" id="CAADRA010005181">
    <property type="protein sequence ID" value="VFT86634.1"/>
    <property type="molecule type" value="Genomic_DNA"/>
</dbReference>
<dbReference type="EMBL" id="VJMH01005160">
    <property type="protein sequence ID" value="KAF0699706.1"/>
    <property type="molecule type" value="Genomic_DNA"/>
</dbReference>
<feature type="compositionally biased region" description="Pro residues" evidence="3">
    <location>
        <begin position="972"/>
        <end position="982"/>
    </location>
</feature>
<sequence length="982" mass="108439">MSKRKKAAAAVPPAADVRPDDALWIQRFQILDTCYCFLSSKKAALSLKTVVALAAHLTGSAESLTEAHVRQMASIGVVRLEFHKKDKIILQDDFDPTEQDPNESIELVQFPDVPQGSKRATAKRLLLFQKALQAFSQPTDRIPEYTPPPLTTKRVKTLHDLPPHASDVPHIRILKQAEFYDGQIVHVECIPPRPARFGARQLKDMDVSDVVINAMTIDHLYAHQSEAIDALLQGQHVVISTSTSSGKSMVYTIPVAHSLVTSKACSFFLFPTKALAQDQVQSFRSFLGRVDGLDPLTLCATYDGDTYKPDRAAIRSRARVFFTNPDMLHASIMPQHQSWSAVLSQLKYIVIDEAHMYRGVFGSHVAHILRRLFRLCYMHGSNPQLVCCSASIKNPAEHFHWLVPRLSDPNDGRGGTFLNRDVCVIEPDKDGSPAGCKFFVVWKPKPPAPAKPTEVENVDLTASTIFQSAQILAALVVANVHTIAFCRGRKLTELVLDYTHGILRKQNQRQWIDKVKGYRGGYSAESRRAIEAQLFGRDLVGVVATNALELGIDIGSLECSLHVGYPASIASMWQQAGRAGRSGKDSLAIIVCFDSPLDAFNASLGSTMFHKPPEAVVLDPLNQHILRKHLLHASIELDLLSTRRGTDYIDRVIFSAEMESHVGDLKATGQLIAVGDGYRSPASALVPAVNIRDIADDSFAVVDLLDDNKVIDTIPSHRVFFQVYPTAVYLHQGKEYIITRIDVVEKLALATRSHARLKYYTRPRDFTDVNITTTFIPSLDYSPLVHLGIAHSVTQVVGCYSVEKRSQKVLQRTDLSLPPMESEGHAVWMDIPDDVGHDANGTRAPLHGVNHLLLAVVPHFMLVEPRDLQTEHVGEFEKRARPSRVILYETCKDGIGIAPRLATLFPQLAACAKAILDRCMCVDGCPRCIQSANCSEFNAAISKAGAKAVLDYMVANLPTVNRDDHESAVPQSSPPTNPVDVL</sequence>
<dbReference type="PANTHER" id="PTHR47957">
    <property type="entry name" value="ATP-DEPENDENT HELICASE HRQ1"/>
    <property type="match status" value="1"/>
</dbReference>
<evidence type="ECO:0000313" key="7">
    <source>
        <dbReference type="EMBL" id="VFT86634.1"/>
    </source>
</evidence>
<evidence type="ECO:0000256" key="2">
    <source>
        <dbReference type="ARBA" id="ARBA00022840"/>
    </source>
</evidence>
<dbReference type="InterPro" id="IPR027417">
    <property type="entry name" value="P-loop_NTPase"/>
</dbReference>
<dbReference type="GO" id="GO:0005634">
    <property type="term" value="C:nucleus"/>
    <property type="evidence" value="ECO:0007669"/>
    <property type="project" value="TreeGrafter"/>
</dbReference>
<dbReference type="GO" id="GO:0006289">
    <property type="term" value="P:nucleotide-excision repair"/>
    <property type="evidence" value="ECO:0007669"/>
    <property type="project" value="TreeGrafter"/>
</dbReference>
<protein>
    <submittedName>
        <fullName evidence="7">Aste57867_9755 protein</fullName>
    </submittedName>
</protein>
<dbReference type="Proteomes" id="UP000332933">
    <property type="component" value="Unassembled WGS sequence"/>
</dbReference>
<dbReference type="PANTHER" id="PTHR47957:SF3">
    <property type="entry name" value="ATP-DEPENDENT HELICASE HRQ1"/>
    <property type="match status" value="1"/>
</dbReference>
<reference evidence="6" key="2">
    <citation type="submission" date="2019-06" db="EMBL/GenBank/DDBJ databases">
        <title>Genomics analysis of Aphanomyces spp. identifies a new class of oomycete effector associated with host adaptation.</title>
        <authorList>
            <person name="Gaulin E."/>
        </authorList>
    </citation>
    <scope>NUCLEOTIDE SEQUENCE</scope>
    <source>
        <strain evidence="6">CBS 578.67</strain>
    </source>
</reference>
<evidence type="ECO:0000256" key="3">
    <source>
        <dbReference type="SAM" id="MobiDB-lite"/>
    </source>
</evidence>
<evidence type="ECO:0000256" key="1">
    <source>
        <dbReference type="ARBA" id="ARBA00022741"/>
    </source>
</evidence>
<dbReference type="Gene3D" id="3.40.50.300">
    <property type="entry name" value="P-loop containing nucleotide triphosphate hydrolases"/>
    <property type="match status" value="2"/>
</dbReference>
<dbReference type="CDD" id="cd18797">
    <property type="entry name" value="SF2_C_Hrq"/>
    <property type="match status" value="1"/>
</dbReference>
<keyword evidence="2" id="KW-0067">ATP-binding</keyword>
<dbReference type="GO" id="GO:0005524">
    <property type="term" value="F:ATP binding"/>
    <property type="evidence" value="ECO:0007669"/>
    <property type="project" value="UniProtKB-KW"/>
</dbReference>
<name>A0A485KNP5_9STRA</name>
<dbReference type="PROSITE" id="PS51192">
    <property type="entry name" value="HELICASE_ATP_BIND_1"/>
    <property type="match status" value="1"/>
</dbReference>
<dbReference type="InterPro" id="IPR011545">
    <property type="entry name" value="DEAD/DEAH_box_helicase_dom"/>
</dbReference>
<dbReference type="AlphaFoldDB" id="A0A485KNP5"/>
<feature type="region of interest" description="Disordered" evidence="3">
    <location>
        <begin position="963"/>
        <end position="982"/>
    </location>
</feature>
<feature type="domain" description="Helicase C-terminal" evidence="5">
    <location>
        <begin position="470"/>
        <end position="643"/>
    </location>
</feature>
<dbReference type="Pfam" id="PF09369">
    <property type="entry name" value="MZB"/>
    <property type="match status" value="1"/>
</dbReference>
<evidence type="ECO:0000259" key="5">
    <source>
        <dbReference type="PROSITE" id="PS51194"/>
    </source>
</evidence>
<dbReference type="Pfam" id="PF00271">
    <property type="entry name" value="Helicase_C"/>
    <property type="match status" value="1"/>
</dbReference>
<dbReference type="InterPro" id="IPR014001">
    <property type="entry name" value="Helicase_ATP-bd"/>
</dbReference>
<dbReference type="InterPro" id="IPR001650">
    <property type="entry name" value="Helicase_C-like"/>
</dbReference>
<accession>A0A485KNP5</accession>
<dbReference type="SMART" id="SM00487">
    <property type="entry name" value="DEXDc"/>
    <property type="match status" value="1"/>
</dbReference>
<keyword evidence="1" id="KW-0547">Nucleotide-binding</keyword>
<keyword evidence="8" id="KW-1185">Reference proteome</keyword>
<organism evidence="7 8">
    <name type="scientific">Aphanomyces stellatus</name>
    <dbReference type="NCBI Taxonomy" id="120398"/>
    <lineage>
        <taxon>Eukaryota</taxon>
        <taxon>Sar</taxon>
        <taxon>Stramenopiles</taxon>
        <taxon>Oomycota</taxon>
        <taxon>Saprolegniomycetes</taxon>
        <taxon>Saprolegniales</taxon>
        <taxon>Verrucalvaceae</taxon>
        <taxon>Aphanomyces</taxon>
    </lineage>
</organism>
<evidence type="ECO:0000313" key="6">
    <source>
        <dbReference type="EMBL" id="KAF0699706.1"/>
    </source>
</evidence>
<evidence type="ECO:0000313" key="8">
    <source>
        <dbReference type="Proteomes" id="UP000332933"/>
    </source>
</evidence>
<dbReference type="InterPro" id="IPR018973">
    <property type="entry name" value="MZB"/>
</dbReference>
<dbReference type="Pfam" id="PF00270">
    <property type="entry name" value="DEAD"/>
    <property type="match status" value="1"/>
</dbReference>